<name>A0AAV4WU86_CAEEX</name>
<sequence length="108" mass="12076">MVQHPNASSQLECSLISSTNESLPHFSSAYHNFSEIDPTLTNEASQYSETASEIPILNIQNAQYCTDNPIDSNEQIETFPFTMSTSDYNLDKLSPSINNLCGDRRKII</sequence>
<reference evidence="1 2" key="1">
    <citation type="submission" date="2021-06" db="EMBL/GenBank/DDBJ databases">
        <title>Caerostris extrusa draft genome.</title>
        <authorList>
            <person name="Kono N."/>
            <person name="Arakawa K."/>
        </authorList>
    </citation>
    <scope>NUCLEOTIDE SEQUENCE [LARGE SCALE GENOMIC DNA]</scope>
</reference>
<evidence type="ECO:0000313" key="2">
    <source>
        <dbReference type="Proteomes" id="UP001054945"/>
    </source>
</evidence>
<dbReference type="EMBL" id="BPLR01016700">
    <property type="protein sequence ID" value="GIY85824.1"/>
    <property type="molecule type" value="Genomic_DNA"/>
</dbReference>
<dbReference type="AlphaFoldDB" id="A0AAV4WU86"/>
<protein>
    <submittedName>
        <fullName evidence="1">Uncharacterized protein</fullName>
    </submittedName>
</protein>
<dbReference type="Proteomes" id="UP001054945">
    <property type="component" value="Unassembled WGS sequence"/>
</dbReference>
<gene>
    <name evidence="1" type="ORF">CEXT_316811</name>
</gene>
<evidence type="ECO:0000313" key="1">
    <source>
        <dbReference type="EMBL" id="GIY85824.1"/>
    </source>
</evidence>
<keyword evidence="2" id="KW-1185">Reference proteome</keyword>
<organism evidence="1 2">
    <name type="scientific">Caerostris extrusa</name>
    <name type="common">Bark spider</name>
    <name type="synonym">Caerostris bankana</name>
    <dbReference type="NCBI Taxonomy" id="172846"/>
    <lineage>
        <taxon>Eukaryota</taxon>
        <taxon>Metazoa</taxon>
        <taxon>Ecdysozoa</taxon>
        <taxon>Arthropoda</taxon>
        <taxon>Chelicerata</taxon>
        <taxon>Arachnida</taxon>
        <taxon>Araneae</taxon>
        <taxon>Araneomorphae</taxon>
        <taxon>Entelegynae</taxon>
        <taxon>Araneoidea</taxon>
        <taxon>Araneidae</taxon>
        <taxon>Caerostris</taxon>
    </lineage>
</organism>
<proteinExistence type="predicted"/>
<accession>A0AAV4WU86</accession>
<comment type="caution">
    <text evidence="1">The sequence shown here is derived from an EMBL/GenBank/DDBJ whole genome shotgun (WGS) entry which is preliminary data.</text>
</comment>